<feature type="modified residue" description="N6-(pyridoxal phosphate)lysine" evidence="5">
    <location>
        <position position="48"/>
    </location>
</feature>
<evidence type="ECO:0000256" key="5">
    <source>
        <dbReference type="PIRSR" id="PIRSR006278-2"/>
    </source>
</evidence>
<evidence type="ECO:0000256" key="4">
    <source>
        <dbReference type="PIRSR" id="PIRSR006278-1"/>
    </source>
</evidence>
<dbReference type="InterPro" id="IPR027278">
    <property type="entry name" value="ACCD_DCysDesulf"/>
</dbReference>
<proteinExistence type="inferred from homology"/>
<feature type="domain" description="Tryptophan synthase beta chain-like PALP" evidence="6">
    <location>
        <begin position="7"/>
        <end position="300"/>
    </location>
</feature>
<dbReference type="PIRSF" id="PIRSF006278">
    <property type="entry name" value="ACCD_DCysDesulf"/>
    <property type="match status" value="1"/>
</dbReference>
<comment type="cofactor">
    <cofactor evidence="1">
        <name>pyridoxal 5'-phosphate</name>
        <dbReference type="ChEBI" id="CHEBI:597326"/>
    </cofactor>
</comment>
<accession>A0A233SAP8</accession>
<dbReference type="PANTHER" id="PTHR43780">
    <property type="entry name" value="1-AMINOCYCLOPROPANE-1-CARBOXYLATE DEAMINASE-RELATED"/>
    <property type="match status" value="1"/>
</dbReference>
<evidence type="ECO:0000259" key="6">
    <source>
        <dbReference type="Pfam" id="PF00291"/>
    </source>
</evidence>
<comment type="caution">
    <text evidence="7">The sequence shown here is derived from an EMBL/GenBank/DDBJ whole genome shotgun (WGS) entry which is preliminary data.</text>
</comment>
<dbReference type="GO" id="GO:1901605">
    <property type="term" value="P:alpha-amino acid metabolic process"/>
    <property type="evidence" value="ECO:0007669"/>
    <property type="project" value="UniProtKB-ARBA"/>
</dbReference>
<dbReference type="EMBL" id="MCGQ01000022">
    <property type="protein sequence ID" value="OXY92738.1"/>
    <property type="molecule type" value="Genomic_DNA"/>
</dbReference>
<reference evidence="7 8" key="1">
    <citation type="submission" date="2016-07" db="EMBL/GenBank/DDBJ databases">
        <title>Draft genome of Streptomyces diastatochromogenes.</title>
        <authorList>
            <person name="Podduturi R."/>
            <person name="Lukassen M.B."/>
            <person name="Clausen N."/>
            <person name="Nielsen J.L."/>
            <person name="Jorgensen N.O."/>
        </authorList>
    </citation>
    <scope>NUCLEOTIDE SEQUENCE [LARGE SCALE GENOMIC DNA]</scope>
    <source>
        <strain evidence="7 8">DSM 40608</strain>
    </source>
</reference>
<dbReference type="InterPro" id="IPR001926">
    <property type="entry name" value="TrpB-like_PALP"/>
</dbReference>
<dbReference type="PANTHER" id="PTHR43780:SF2">
    <property type="entry name" value="1-AMINOCYCLOPROPANE-1-CARBOXYLATE DEAMINASE-RELATED"/>
    <property type="match status" value="1"/>
</dbReference>
<sequence length="324" mass="32594">MSHPPVQLGTFPTPVEPAPRLAAALGLGPDDLWVKRDDLTGLGGGGNKIRKLEWLAGAALAEGADTLVTTGAAQSNHARLTAAAAARLGLDAVLVLRGAPGRSRSGNLALDGLLGARLVWAGDVDQAGLDAAAAEVCARLRSGGARPALIPFGGSSTLGARGYVRCGEELRTQVPDLRTAVVALGSGGTMAGLVAALGTESVLGVDVGALADPATAVEEFAAPLTAEKVLADRLRVRRDQVGSGYAALTGPVAEALRLAARTEGIVLDPTYTGRALAGLAAAVRDGDVRPGEKTVFVHTGGLPGLFGHADAVAYAEAGAVTHEH</sequence>
<evidence type="ECO:0000313" key="8">
    <source>
        <dbReference type="Proteomes" id="UP000215483"/>
    </source>
</evidence>
<dbReference type="GO" id="GO:0019148">
    <property type="term" value="F:D-cysteine desulfhydrase activity"/>
    <property type="evidence" value="ECO:0007669"/>
    <property type="project" value="TreeGrafter"/>
</dbReference>
<dbReference type="OrthoDB" id="9801249at2"/>
<name>A0A233SAP8_STRDA</name>
<dbReference type="AlphaFoldDB" id="A0A233SAP8"/>
<dbReference type="Gene3D" id="3.40.50.1100">
    <property type="match status" value="2"/>
</dbReference>
<organism evidence="7 8">
    <name type="scientific">Streptomyces diastatochromogenes</name>
    <dbReference type="NCBI Taxonomy" id="42236"/>
    <lineage>
        <taxon>Bacteria</taxon>
        <taxon>Bacillati</taxon>
        <taxon>Actinomycetota</taxon>
        <taxon>Actinomycetes</taxon>
        <taxon>Kitasatosporales</taxon>
        <taxon>Streptomycetaceae</taxon>
        <taxon>Streptomyces</taxon>
    </lineage>
</organism>
<comment type="similarity">
    <text evidence="2">Belongs to the ACC deaminase/D-cysteine desulfhydrase family.</text>
</comment>
<evidence type="ECO:0000256" key="2">
    <source>
        <dbReference type="ARBA" id="ARBA00008639"/>
    </source>
</evidence>
<keyword evidence="8" id="KW-1185">Reference proteome</keyword>
<evidence type="ECO:0000313" key="7">
    <source>
        <dbReference type="EMBL" id="OXY92738.1"/>
    </source>
</evidence>
<keyword evidence="3 5" id="KW-0663">Pyridoxal phosphate</keyword>
<gene>
    <name evidence="7" type="ORF">BEK98_24920</name>
</gene>
<protein>
    <submittedName>
        <fullName evidence="7">D-cysteine desulfhydrase</fullName>
    </submittedName>
</protein>
<feature type="active site" description="Nucleophile" evidence="4">
    <location>
        <position position="75"/>
    </location>
</feature>
<dbReference type="InterPro" id="IPR036052">
    <property type="entry name" value="TrpB-like_PALP_sf"/>
</dbReference>
<dbReference type="Pfam" id="PF00291">
    <property type="entry name" value="PALP"/>
    <property type="match status" value="1"/>
</dbReference>
<evidence type="ECO:0000256" key="1">
    <source>
        <dbReference type="ARBA" id="ARBA00001933"/>
    </source>
</evidence>
<dbReference type="Proteomes" id="UP000215483">
    <property type="component" value="Unassembled WGS sequence"/>
</dbReference>
<dbReference type="SUPFAM" id="SSF53686">
    <property type="entry name" value="Tryptophan synthase beta subunit-like PLP-dependent enzymes"/>
    <property type="match status" value="1"/>
</dbReference>
<dbReference type="RefSeq" id="WP_094218994.1">
    <property type="nucleotide sequence ID" value="NZ_MCGQ01000022.1"/>
</dbReference>
<evidence type="ECO:0000256" key="3">
    <source>
        <dbReference type="ARBA" id="ARBA00022898"/>
    </source>
</evidence>